<evidence type="ECO:0000256" key="1">
    <source>
        <dbReference type="ARBA" id="ARBA00004141"/>
    </source>
</evidence>
<comment type="subcellular location">
    <subcellularLocation>
        <location evidence="1">Membrane</location>
        <topology evidence="1">Multi-pass membrane protein</topology>
    </subcellularLocation>
</comment>
<dbReference type="GeneID" id="18597044"/>
<evidence type="ECO:0000256" key="4">
    <source>
        <dbReference type="ARBA" id="ARBA00022989"/>
    </source>
</evidence>
<dbReference type="InterPro" id="IPR002781">
    <property type="entry name" value="TM_pro_TauE-like"/>
</dbReference>
<gene>
    <name evidence="9" type="primary">LOC18597044</name>
</gene>
<evidence type="ECO:0000256" key="6">
    <source>
        <dbReference type="SAM" id="Phobius"/>
    </source>
</evidence>
<feature type="transmembrane region" description="Helical" evidence="6">
    <location>
        <begin position="311"/>
        <end position="329"/>
    </location>
</feature>
<evidence type="ECO:0000256" key="7">
    <source>
        <dbReference type="SAM" id="SignalP"/>
    </source>
</evidence>
<evidence type="ECO:0000313" key="8">
    <source>
        <dbReference type="Proteomes" id="UP000694886"/>
    </source>
</evidence>
<comment type="similarity">
    <text evidence="2">Belongs to the 4-toluene sulfonate uptake permease (TSUP) (TC 2.A.102) family.</text>
</comment>
<name>A0AB32WJ40_THECC</name>
<dbReference type="AlphaFoldDB" id="A0AB32WJ40"/>
<evidence type="ECO:0000256" key="5">
    <source>
        <dbReference type="ARBA" id="ARBA00023136"/>
    </source>
</evidence>
<organism evidence="8 9">
    <name type="scientific">Theobroma cacao</name>
    <name type="common">Cacao</name>
    <name type="synonym">Cocoa</name>
    <dbReference type="NCBI Taxonomy" id="3641"/>
    <lineage>
        <taxon>Eukaryota</taxon>
        <taxon>Viridiplantae</taxon>
        <taxon>Streptophyta</taxon>
        <taxon>Embryophyta</taxon>
        <taxon>Tracheophyta</taxon>
        <taxon>Spermatophyta</taxon>
        <taxon>Magnoliopsida</taxon>
        <taxon>eudicotyledons</taxon>
        <taxon>Gunneridae</taxon>
        <taxon>Pentapetalae</taxon>
        <taxon>rosids</taxon>
        <taxon>malvids</taxon>
        <taxon>Malvales</taxon>
        <taxon>Malvaceae</taxon>
        <taxon>Byttnerioideae</taxon>
        <taxon>Theobroma</taxon>
    </lineage>
</organism>
<dbReference type="PANTHER" id="PTHR14255">
    <property type="entry name" value="CEREBLON"/>
    <property type="match status" value="1"/>
</dbReference>
<feature type="transmembrane region" description="Helical" evidence="6">
    <location>
        <begin position="429"/>
        <end position="454"/>
    </location>
</feature>
<dbReference type="GO" id="GO:0016020">
    <property type="term" value="C:membrane"/>
    <property type="evidence" value="ECO:0007669"/>
    <property type="project" value="UniProtKB-SubCell"/>
</dbReference>
<keyword evidence="3 6" id="KW-0812">Transmembrane</keyword>
<evidence type="ECO:0000256" key="3">
    <source>
        <dbReference type="ARBA" id="ARBA00022692"/>
    </source>
</evidence>
<evidence type="ECO:0000313" key="9">
    <source>
        <dbReference type="RefSeq" id="XP_017978790.1"/>
    </source>
</evidence>
<feature type="transmembrane region" description="Helical" evidence="6">
    <location>
        <begin position="69"/>
        <end position="96"/>
    </location>
</feature>
<dbReference type="RefSeq" id="XP_017978790.1">
    <property type="nucleotide sequence ID" value="XM_018123301.1"/>
</dbReference>
<keyword evidence="5 6" id="KW-0472">Membrane</keyword>
<feature type="transmembrane region" description="Helical" evidence="6">
    <location>
        <begin position="281"/>
        <end position="299"/>
    </location>
</feature>
<evidence type="ECO:0000256" key="2">
    <source>
        <dbReference type="ARBA" id="ARBA00009142"/>
    </source>
</evidence>
<dbReference type="PANTHER" id="PTHR14255:SF3">
    <property type="entry name" value="SULFITE EXPORTER TAUE_SAFE FAMILY PROTEIN 5-RELATED"/>
    <property type="match status" value="1"/>
</dbReference>
<feature type="transmembrane region" description="Helical" evidence="6">
    <location>
        <begin position="167"/>
        <end position="185"/>
    </location>
</feature>
<proteinExistence type="inferred from homology"/>
<keyword evidence="7" id="KW-0732">Signal</keyword>
<dbReference type="Proteomes" id="UP000694886">
    <property type="component" value="Chromosome 6"/>
</dbReference>
<accession>A0AB32WJ40</accession>
<keyword evidence="4 6" id="KW-1133">Transmembrane helix</keyword>
<sequence length="469" mass="51124">MKIQNLLRWIGLTLPIYIILASQNQSHATQTQPIFDDLTTDSFIKKTLHWKRHLIKFQGNRLKLSAPTVLSGVFCFIASSISSAGGVGGGGLYIPILTIVAGLDLKTASTFSAFMVAGGSTANVIYNLRTTSSKFGGKTLIDYDVALLSEPCMLLGVSVGVVCNLVFPEWLITILFATFLAWSTFKTCRNGIGHWKMESEHQETRNRCEKVENGTCGESGEINDLEEPLVSTEGKAKSRFPWKKLVVLVMVWFSFFVIYLLRGNRYGQGVMPMKPCGVGYWTLSLFQMPLAIAFTAWILKRKEAIACQGKSYLKTLCFCVFSILVKGVNKLIFPFMALLAGGLGGVFGIGGGMLISPLLLHVGVAPEVTAATCSFMVFFSSTMSAFQYLLLGMKQTGTALIFSVICFVASLLGLVVVQKAIRELGRASLIVFSVGIVMALSAILMTSFGALNVWDDYTSGSYMGFKQPC</sequence>
<feature type="chain" id="PRO_5044206877" evidence="7">
    <location>
        <begin position="22"/>
        <end position="469"/>
    </location>
</feature>
<reference evidence="8" key="1">
    <citation type="journal article" date="1997" name="Nucleic Acids Res.">
        <title>tRNAscan-SE: a program for improved detection of transfer RNA genes in genomic sequence.</title>
        <authorList>
            <person name="Lowe T.M."/>
            <person name="Eddy S.R."/>
        </authorList>
    </citation>
    <scope>NUCLEOTIDE SEQUENCE [LARGE SCALE GENOMIC DNA]</scope>
    <source>
        <strain evidence="8">r\B97-61/B2</strain>
    </source>
</reference>
<protein>
    <submittedName>
        <fullName evidence="9">Uncharacterized protein LOC18597044 isoform X2</fullName>
    </submittedName>
</protein>
<feature type="transmembrane region" description="Helical" evidence="6">
    <location>
        <begin position="397"/>
        <end position="417"/>
    </location>
</feature>
<dbReference type="Gramene" id="Tc06v2_t017230.1">
    <property type="protein sequence ID" value="Tc06v2_p017230.1"/>
    <property type="gene ID" value="Tc06v2_g017230"/>
</dbReference>
<feature type="transmembrane region" description="Helical" evidence="6">
    <location>
        <begin position="368"/>
        <end position="391"/>
    </location>
</feature>
<feature type="transmembrane region" description="Helical" evidence="6">
    <location>
        <begin position="335"/>
        <end position="356"/>
    </location>
</feature>
<feature type="signal peptide" evidence="7">
    <location>
        <begin position="1"/>
        <end position="21"/>
    </location>
</feature>
<reference evidence="9" key="2">
    <citation type="submission" date="2025-08" db="UniProtKB">
        <authorList>
            <consortium name="RefSeq"/>
        </authorList>
    </citation>
    <scope>IDENTIFICATION</scope>
</reference>
<dbReference type="Pfam" id="PF01925">
    <property type="entry name" value="TauE"/>
    <property type="match status" value="2"/>
</dbReference>
<feature type="transmembrane region" description="Helical" evidence="6">
    <location>
        <begin position="245"/>
        <end position="261"/>
    </location>
</feature>